<evidence type="ECO:0000313" key="2">
    <source>
        <dbReference type="EMBL" id="KAF2683866.1"/>
    </source>
</evidence>
<reference evidence="2" key="1">
    <citation type="journal article" date="2020" name="Stud. Mycol.">
        <title>101 Dothideomycetes genomes: a test case for predicting lifestyles and emergence of pathogens.</title>
        <authorList>
            <person name="Haridas S."/>
            <person name="Albert R."/>
            <person name="Binder M."/>
            <person name="Bloem J."/>
            <person name="Labutti K."/>
            <person name="Salamov A."/>
            <person name="Andreopoulos B."/>
            <person name="Baker S."/>
            <person name="Barry K."/>
            <person name="Bills G."/>
            <person name="Bluhm B."/>
            <person name="Cannon C."/>
            <person name="Castanera R."/>
            <person name="Culley D."/>
            <person name="Daum C."/>
            <person name="Ezra D."/>
            <person name="Gonzalez J."/>
            <person name="Henrissat B."/>
            <person name="Kuo A."/>
            <person name="Liang C."/>
            <person name="Lipzen A."/>
            <person name="Lutzoni F."/>
            <person name="Magnuson J."/>
            <person name="Mondo S."/>
            <person name="Nolan M."/>
            <person name="Ohm R."/>
            <person name="Pangilinan J."/>
            <person name="Park H.-J."/>
            <person name="Ramirez L."/>
            <person name="Alfaro M."/>
            <person name="Sun H."/>
            <person name="Tritt A."/>
            <person name="Yoshinaga Y."/>
            <person name="Zwiers L.-H."/>
            <person name="Turgeon B."/>
            <person name="Goodwin S."/>
            <person name="Spatafora J."/>
            <person name="Crous P."/>
            <person name="Grigoriev I."/>
        </authorList>
    </citation>
    <scope>NUCLEOTIDE SEQUENCE</scope>
    <source>
        <strain evidence="2">CBS 122367</strain>
    </source>
</reference>
<dbReference type="AlphaFoldDB" id="A0A6G1J021"/>
<keyword evidence="1" id="KW-0812">Transmembrane</keyword>
<keyword evidence="1" id="KW-0472">Membrane</keyword>
<name>A0A6G1J021_9PLEO</name>
<dbReference type="Proteomes" id="UP000799291">
    <property type="component" value="Unassembled WGS sequence"/>
</dbReference>
<evidence type="ECO:0000256" key="1">
    <source>
        <dbReference type="SAM" id="Phobius"/>
    </source>
</evidence>
<sequence length="268" mass="29798">MFFSCIRCYIAFFHVHSLDVCLHLFFLFSRRSLLVGLFLCLLGFSEHLRIGWVDVDVDVAVGGSLSSSWVAWTACWCVCGWDDGTMIHVCFACLLLEFHICFAAFAYTTYLHFYIDGVRKRDGLHRLYIRMGFGWAKHEGSNGCGAWSVELEVWSGVRGHPDIDRDACATSGFHEGVGTLTSAAGSLDKEMVNCTRTYVGGAKYTVGRACCHGLTTTATLLGIANGLFSVQGEARGILMQWFIPHAPRGFLVRRVMPTYMAMDGRSEQ</sequence>
<feature type="transmembrane region" description="Helical" evidence="1">
    <location>
        <begin position="86"/>
        <end position="111"/>
    </location>
</feature>
<gene>
    <name evidence="2" type="ORF">K458DRAFT_43324</name>
</gene>
<accession>A0A6G1J021</accession>
<keyword evidence="1" id="KW-1133">Transmembrane helix</keyword>
<keyword evidence="3" id="KW-1185">Reference proteome</keyword>
<organism evidence="2 3">
    <name type="scientific">Lentithecium fluviatile CBS 122367</name>
    <dbReference type="NCBI Taxonomy" id="1168545"/>
    <lineage>
        <taxon>Eukaryota</taxon>
        <taxon>Fungi</taxon>
        <taxon>Dikarya</taxon>
        <taxon>Ascomycota</taxon>
        <taxon>Pezizomycotina</taxon>
        <taxon>Dothideomycetes</taxon>
        <taxon>Pleosporomycetidae</taxon>
        <taxon>Pleosporales</taxon>
        <taxon>Massarineae</taxon>
        <taxon>Lentitheciaceae</taxon>
        <taxon>Lentithecium</taxon>
    </lineage>
</organism>
<protein>
    <submittedName>
        <fullName evidence="2">Uncharacterized protein</fullName>
    </submittedName>
</protein>
<feature type="transmembrane region" description="Helical" evidence="1">
    <location>
        <begin position="20"/>
        <end position="44"/>
    </location>
</feature>
<proteinExistence type="predicted"/>
<evidence type="ECO:0000313" key="3">
    <source>
        <dbReference type="Proteomes" id="UP000799291"/>
    </source>
</evidence>
<dbReference type="EMBL" id="MU005583">
    <property type="protein sequence ID" value="KAF2683866.1"/>
    <property type="molecule type" value="Genomic_DNA"/>
</dbReference>